<feature type="domain" description="Band 7" evidence="2">
    <location>
        <begin position="28"/>
        <end position="85"/>
    </location>
</feature>
<dbReference type="PANTHER" id="PTHR10264">
    <property type="entry name" value="BAND 7 PROTEIN-RELATED"/>
    <property type="match status" value="1"/>
</dbReference>
<dbReference type="SUPFAM" id="SSF117892">
    <property type="entry name" value="Band 7/SPFH domain"/>
    <property type="match status" value="1"/>
</dbReference>
<comment type="similarity">
    <text evidence="1">Belongs to the band 7/mec-2 family.</text>
</comment>
<dbReference type="GO" id="GO:0005886">
    <property type="term" value="C:plasma membrane"/>
    <property type="evidence" value="ECO:0007669"/>
    <property type="project" value="InterPro"/>
</dbReference>
<name>A0A1J5S142_9ZZZZ</name>
<protein>
    <submittedName>
        <fullName evidence="3">SPFH domain / band 7 family protein</fullName>
    </submittedName>
</protein>
<dbReference type="InterPro" id="IPR036013">
    <property type="entry name" value="Band_7/SPFH_dom_sf"/>
</dbReference>
<organism evidence="3">
    <name type="scientific">mine drainage metagenome</name>
    <dbReference type="NCBI Taxonomy" id="410659"/>
    <lineage>
        <taxon>unclassified sequences</taxon>
        <taxon>metagenomes</taxon>
        <taxon>ecological metagenomes</taxon>
    </lineage>
</organism>
<dbReference type="InterPro" id="IPR001107">
    <property type="entry name" value="Band_7"/>
</dbReference>
<proteinExistence type="inferred from homology"/>
<gene>
    <name evidence="3" type="ORF">GALL_239740</name>
</gene>
<dbReference type="EMBL" id="MLJW01000194">
    <property type="protein sequence ID" value="OIQ94061.1"/>
    <property type="molecule type" value="Genomic_DNA"/>
</dbReference>
<accession>A0A1J5S142</accession>
<sequence length="92" mass="10468">MPDLHMLSPIFFAPLLVGLFLATSLQMICDDQRAIVFQLGRFPKVKRPGLIFVVPIFERMARLDLRTVVHEVSSQGVISRDNISVKRAYQRG</sequence>
<reference evidence="3" key="1">
    <citation type="submission" date="2016-10" db="EMBL/GenBank/DDBJ databases">
        <title>Sequence of Gallionella enrichment culture.</title>
        <authorList>
            <person name="Poehlein A."/>
            <person name="Muehling M."/>
            <person name="Daniel R."/>
        </authorList>
    </citation>
    <scope>NUCLEOTIDE SEQUENCE</scope>
</reference>
<evidence type="ECO:0000259" key="2">
    <source>
        <dbReference type="Pfam" id="PF01145"/>
    </source>
</evidence>
<comment type="caution">
    <text evidence="3">The sequence shown here is derived from an EMBL/GenBank/DDBJ whole genome shotgun (WGS) entry which is preliminary data.</text>
</comment>
<dbReference type="PANTHER" id="PTHR10264:SF19">
    <property type="entry name" value="AT06885P-RELATED"/>
    <property type="match status" value="1"/>
</dbReference>
<dbReference type="InterPro" id="IPR043202">
    <property type="entry name" value="Band-7_stomatin-like"/>
</dbReference>
<evidence type="ECO:0000256" key="1">
    <source>
        <dbReference type="ARBA" id="ARBA00008164"/>
    </source>
</evidence>
<evidence type="ECO:0000313" key="3">
    <source>
        <dbReference type="EMBL" id="OIQ94061.1"/>
    </source>
</evidence>
<dbReference type="Pfam" id="PF01145">
    <property type="entry name" value="Band_7"/>
    <property type="match status" value="1"/>
</dbReference>
<dbReference type="AlphaFoldDB" id="A0A1J5S142"/>